<protein>
    <submittedName>
        <fullName evidence="1">Uncharacterized protein</fullName>
    </submittedName>
</protein>
<dbReference type="AlphaFoldDB" id="A0A4R8T8F3"/>
<dbReference type="Proteomes" id="UP000295604">
    <property type="component" value="Unassembled WGS sequence"/>
</dbReference>
<name>A0A4R8T8F3_9PEZI</name>
<evidence type="ECO:0000313" key="1">
    <source>
        <dbReference type="EMBL" id="TEA13778.1"/>
    </source>
</evidence>
<dbReference type="EMBL" id="QAPF01000187">
    <property type="protein sequence ID" value="TEA13778.1"/>
    <property type="molecule type" value="Genomic_DNA"/>
</dbReference>
<dbReference type="Gene3D" id="3.40.50.1820">
    <property type="entry name" value="alpha/beta hydrolase"/>
    <property type="match status" value="1"/>
</dbReference>
<dbReference type="SUPFAM" id="SSF53474">
    <property type="entry name" value="alpha/beta-Hydrolases"/>
    <property type="match status" value="1"/>
</dbReference>
<dbReference type="InterPro" id="IPR029058">
    <property type="entry name" value="AB_hydrolase_fold"/>
</dbReference>
<reference evidence="1 2" key="1">
    <citation type="submission" date="2018-11" db="EMBL/GenBank/DDBJ databases">
        <title>Genome sequence and assembly of Colletotrichum sidae.</title>
        <authorList>
            <person name="Gan P."/>
            <person name="Shirasu K."/>
        </authorList>
    </citation>
    <scope>NUCLEOTIDE SEQUENCE [LARGE SCALE GENOMIC DNA]</scope>
    <source>
        <strain evidence="1 2">CBS 518.97</strain>
    </source>
</reference>
<evidence type="ECO:0000313" key="2">
    <source>
        <dbReference type="Proteomes" id="UP000295604"/>
    </source>
</evidence>
<comment type="caution">
    <text evidence="1">The sequence shown here is derived from an EMBL/GenBank/DDBJ whole genome shotgun (WGS) entry which is preliminary data.</text>
</comment>
<accession>A0A4R8T8F3</accession>
<keyword evidence="2" id="KW-1185">Reference proteome</keyword>
<sequence length="391" mass="41969">MTSPGVEHDTPHLPDPEAYLDDPRFHQSFTLPETASLPQPFKVTYCDYGYRNPENPDLEHVVLMCGPLLGSRWLNVAKDTLAKRHRVRVLDVDRPGFGASTRLPHPGARVAAFLAVVPALLARLGVRRLAGVVAHSGGAVYALNVLLHLRHLLRPTRPYAALLAPWVHPRRSGVSVMALAAGLPEGVVAGFDKVAGFMVGSLGPVVGFSEMTSGVVSGWFSGGGKKKEEEDEGEMVRFEEVLQDPLVARVYAEDVSGLGQEAVLLLKKGACAAGAWGGWEDHDEYVARLAEEVRREGERLRVDVFFAESDGMIGTGAGPGWFSECWGAERRGDGIAYRSWVVPGTDHDSIVGLKFGVHERIFRAVAGEDEEGGVGSGVPGEPAVQVGAVSV</sequence>
<proteinExistence type="predicted"/>
<organism evidence="1 2">
    <name type="scientific">Colletotrichum sidae</name>
    <dbReference type="NCBI Taxonomy" id="1347389"/>
    <lineage>
        <taxon>Eukaryota</taxon>
        <taxon>Fungi</taxon>
        <taxon>Dikarya</taxon>
        <taxon>Ascomycota</taxon>
        <taxon>Pezizomycotina</taxon>
        <taxon>Sordariomycetes</taxon>
        <taxon>Hypocreomycetidae</taxon>
        <taxon>Glomerellales</taxon>
        <taxon>Glomerellaceae</taxon>
        <taxon>Colletotrichum</taxon>
        <taxon>Colletotrichum orbiculare species complex</taxon>
    </lineage>
</organism>
<gene>
    <name evidence="1" type="ORF">C8034_v004138</name>
</gene>